<dbReference type="EMBL" id="AJVK01035734">
    <property type="status" value="NOT_ANNOTATED_CDS"/>
    <property type="molecule type" value="Genomic_DNA"/>
</dbReference>
<evidence type="ECO:0000313" key="1">
    <source>
        <dbReference type="EnsemblMetazoa" id="PPAI008875-PA"/>
    </source>
</evidence>
<dbReference type="AlphaFoldDB" id="A0A1B0DKT1"/>
<proteinExistence type="predicted"/>
<accession>A0A1B0DKT1</accession>
<reference evidence="1" key="1">
    <citation type="submission" date="2022-08" db="UniProtKB">
        <authorList>
            <consortium name="EnsemblMetazoa"/>
        </authorList>
    </citation>
    <scope>IDENTIFICATION</scope>
    <source>
        <strain evidence="1">Israel</strain>
    </source>
</reference>
<dbReference type="VEuPathDB" id="VectorBase:PPAI008875"/>
<dbReference type="EnsemblMetazoa" id="PPAI008875-RA">
    <property type="protein sequence ID" value="PPAI008875-PA"/>
    <property type="gene ID" value="PPAI008875"/>
</dbReference>
<keyword evidence="2" id="KW-1185">Reference proteome</keyword>
<dbReference type="Proteomes" id="UP000092462">
    <property type="component" value="Unassembled WGS sequence"/>
</dbReference>
<organism evidence="1 2">
    <name type="scientific">Phlebotomus papatasi</name>
    <name type="common">Sandfly</name>
    <dbReference type="NCBI Taxonomy" id="29031"/>
    <lineage>
        <taxon>Eukaryota</taxon>
        <taxon>Metazoa</taxon>
        <taxon>Ecdysozoa</taxon>
        <taxon>Arthropoda</taxon>
        <taxon>Hexapoda</taxon>
        <taxon>Insecta</taxon>
        <taxon>Pterygota</taxon>
        <taxon>Neoptera</taxon>
        <taxon>Endopterygota</taxon>
        <taxon>Diptera</taxon>
        <taxon>Nematocera</taxon>
        <taxon>Psychodoidea</taxon>
        <taxon>Psychodidae</taxon>
        <taxon>Phlebotomus</taxon>
        <taxon>Phlebotomus</taxon>
    </lineage>
</organism>
<protein>
    <submittedName>
        <fullName evidence="1">Uncharacterized protein</fullName>
    </submittedName>
</protein>
<name>A0A1B0DKT1_PHLPP</name>
<sequence length="74" mass="8678">MRNVSNEGIDFAEYLLENFVQNYTRIHTSEHITHNVHALLHLAENTESHFKEPCDFKDFNIIRILYGDDGRVST</sequence>
<evidence type="ECO:0000313" key="2">
    <source>
        <dbReference type="Proteomes" id="UP000092462"/>
    </source>
</evidence>